<accession>A0A3S0XGD1</accession>
<comment type="caution">
    <text evidence="3">The sequence shown here is derived from an EMBL/GenBank/DDBJ whole genome shotgun (WGS) entry which is preliminary data.</text>
</comment>
<feature type="domain" description="EamA" evidence="2">
    <location>
        <begin position="178"/>
        <end position="302"/>
    </location>
</feature>
<dbReference type="RefSeq" id="WP_126023362.1">
    <property type="nucleotide sequence ID" value="NZ_RXFT01000008.1"/>
</dbReference>
<feature type="transmembrane region" description="Helical" evidence="1">
    <location>
        <begin position="127"/>
        <end position="146"/>
    </location>
</feature>
<dbReference type="InterPro" id="IPR000620">
    <property type="entry name" value="EamA_dom"/>
</dbReference>
<gene>
    <name evidence="3" type="ORF">EJP67_19530</name>
</gene>
<proteinExistence type="predicted"/>
<dbReference type="PANTHER" id="PTHR22911">
    <property type="entry name" value="ACYL-MALONYL CONDENSING ENZYME-RELATED"/>
    <property type="match status" value="1"/>
</dbReference>
<dbReference type="OrthoDB" id="8584557at2"/>
<dbReference type="InterPro" id="IPR037185">
    <property type="entry name" value="EmrE-like"/>
</dbReference>
<keyword evidence="1" id="KW-0812">Transmembrane</keyword>
<reference evidence="3 4" key="1">
    <citation type="submission" date="2018-12" db="EMBL/GenBank/DDBJ databases">
        <title>The genome sequences of Variovorax guangxiensis DSM 27352.</title>
        <authorList>
            <person name="Gao J."/>
            <person name="Sun J."/>
        </authorList>
    </citation>
    <scope>NUCLEOTIDE SEQUENCE [LARGE SCALE GENOMIC DNA]</scope>
    <source>
        <strain evidence="3 4">DSM 27352</strain>
    </source>
</reference>
<feature type="transmembrane region" description="Helical" evidence="1">
    <location>
        <begin position="235"/>
        <end position="258"/>
    </location>
</feature>
<dbReference type="EMBL" id="RXFT01000008">
    <property type="protein sequence ID" value="RUR69250.1"/>
    <property type="molecule type" value="Genomic_DNA"/>
</dbReference>
<feature type="transmembrane region" description="Helical" evidence="1">
    <location>
        <begin position="102"/>
        <end position="121"/>
    </location>
</feature>
<name>A0A3S0XGD1_9BURK</name>
<evidence type="ECO:0000313" key="3">
    <source>
        <dbReference type="EMBL" id="RUR69250.1"/>
    </source>
</evidence>
<feature type="transmembrane region" description="Helical" evidence="1">
    <location>
        <begin position="153"/>
        <end position="169"/>
    </location>
</feature>
<evidence type="ECO:0000259" key="2">
    <source>
        <dbReference type="Pfam" id="PF00892"/>
    </source>
</evidence>
<dbReference type="AlphaFoldDB" id="A0A3S0XGD1"/>
<protein>
    <submittedName>
        <fullName evidence="3">DMT family transporter</fullName>
    </submittedName>
</protein>
<dbReference type="Proteomes" id="UP000281118">
    <property type="component" value="Unassembled WGS sequence"/>
</dbReference>
<feature type="transmembrane region" description="Helical" evidence="1">
    <location>
        <begin position="175"/>
        <end position="197"/>
    </location>
</feature>
<dbReference type="SUPFAM" id="SSF103481">
    <property type="entry name" value="Multidrug resistance efflux transporter EmrE"/>
    <property type="match status" value="2"/>
</dbReference>
<feature type="domain" description="EamA" evidence="2">
    <location>
        <begin position="37"/>
        <end position="169"/>
    </location>
</feature>
<dbReference type="Pfam" id="PF00892">
    <property type="entry name" value="EamA"/>
    <property type="match status" value="2"/>
</dbReference>
<dbReference type="PANTHER" id="PTHR22911:SF103">
    <property type="entry name" value="BLR2811 PROTEIN"/>
    <property type="match status" value="1"/>
</dbReference>
<sequence>MSPSPGTSNDNAATVALAAARVAQQRSLGKESERILAGIGLVILAVACFATLDTATKYSTLGVPILMGVWFRYAFQAVATTLVLLPLRGTALLHTKHPRYQALRGALLLASSIFAFLSLRYMPLAEFTSIVLIAPLVITLLAATTLKEHVSPLRWTLVAGGFIGTLVILRPGGGAFSWAVLLPLGLVLSNAWFQVLTSKLAQTENPLTMHFYTGWVGTLIVSLVVPFVWTSLPSWEWWALLCLMGFMGTVGHFMLILAYQRAPASTLTPYLYAQIAFAMLGGWIVFSHVPDRFSLIGMGMIAVCGAAGAWLTVRERRVPIEPAES</sequence>
<feature type="transmembrane region" description="Helical" evidence="1">
    <location>
        <begin position="35"/>
        <end position="52"/>
    </location>
</feature>
<keyword evidence="1" id="KW-1133">Transmembrane helix</keyword>
<feature type="transmembrane region" description="Helical" evidence="1">
    <location>
        <begin position="209"/>
        <end position="229"/>
    </location>
</feature>
<keyword evidence="1" id="KW-0472">Membrane</keyword>
<organism evidence="3 4">
    <name type="scientific">Variovorax guangxiensis</name>
    <dbReference type="NCBI Taxonomy" id="1775474"/>
    <lineage>
        <taxon>Bacteria</taxon>
        <taxon>Pseudomonadati</taxon>
        <taxon>Pseudomonadota</taxon>
        <taxon>Betaproteobacteria</taxon>
        <taxon>Burkholderiales</taxon>
        <taxon>Comamonadaceae</taxon>
        <taxon>Variovorax</taxon>
    </lineage>
</organism>
<evidence type="ECO:0000256" key="1">
    <source>
        <dbReference type="SAM" id="Phobius"/>
    </source>
</evidence>
<evidence type="ECO:0000313" key="4">
    <source>
        <dbReference type="Proteomes" id="UP000281118"/>
    </source>
</evidence>
<feature type="transmembrane region" description="Helical" evidence="1">
    <location>
        <begin position="270"/>
        <end position="289"/>
    </location>
</feature>
<dbReference type="GO" id="GO:0016020">
    <property type="term" value="C:membrane"/>
    <property type="evidence" value="ECO:0007669"/>
    <property type="project" value="InterPro"/>
</dbReference>
<feature type="transmembrane region" description="Helical" evidence="1">
    <location>
        <begin position="295"/>
        <end position="313"/>
    </location>
</feature>
<feature type="transmembrane region" description="Helical" evidence="1">
    <location>
        <begin position="72"/>
        <end position="90"/>
    </location>
</feature>